<dbReference type="EMBL" id="JBHMBK010000018">
    <property type="protein sequence ID" value="MFB9687264.1"/>
    <property type="molecule type" value="Genomic_DNA"/>
</dbReference>
<proteinExistence type="predicted"/>
<dbReference type="Proteomes" id="UP001589535">
    <property type="component" value="Unassembled WGS sequence"/>
</dbReference>
<organism evidence="1 2">
    <name type="scientific">Amycolatopsis plumensis</name>
    <dbReference type="NCBI Taxonomy" id="236508"/>
    <lineage>
        <taxon>Bacteria</taxon>
        <taxon>Bacillati</taxon>
        <taxon>Actinomycetota</taxon>
        <taxon>Actinomycetes</taxon>
        <taxon>Pseudonocardiales</taxon>
        <taxon>Pseudonocardiaceae</taxon>
        <taxon>Amycolatopsis</taxon>
    </lineage>
</organism>
<reference evidence="1 2" key="1">
    <citation type="submission" date="2024-09" db="EMBL/GenBank/DDBJ databases">
        <authorList>
            <person name="Sun Q."/>
            <person name="Mori K."/>
        </authorList>
    </citation>
    <scope>NUCLEOTIDE SEQUENCE [LARGE SCALE GENOMIC DNA]</scope>
    <source>
        <strain evidence="1 2">JCM 13852</strain>
    </source>
</reference>
<comment type="caution">
    <text evidence="1">The sequence shown here is derived from an EMBL/GenBank/DDBJ whole genome shotgun (WGS) entry which is preliminary data.</text>
</comment>
<dbReference type="RefSeq" id="WP_378197705.1">
    <property type="nucleotide sequence ID" value="NZ_JBHMBK010000018.1"/>
</dbReference>
<name>A0ABV5U7Z6_9PSEU</name>
<protein>
    <submittedName>
        <fullName evidence="1">Uncharacterized protein</fullName>
    </submittedName>
</protein>
<keyword evidence="2" id="KW-1185">Reference proteome</keyword>
<evidence type="ECO:0000313" key="1">
    <source>
        <dbReference type="EMBL" id="MFB9687264.1"/>
    </source>
</evidence>
<accession>A0ABV5U7Z6</accession>
<evidence type="ECO:0000313" key="2">
    <source>
        <dbReference type="Proteomes" id="UP001589535"/>
    </source>
</evidence>
<gene>
    <name evidence="1" type="ORF">ACFFTO_24045</name>
</gene>
<sequence>MAFEWAPVVTGSAAIVGAVAGNLTSAWRESKRWERETKREELRHSRETEREQKKARHDFNLHWSERKLELYESVLAKLEELSTLMSRLWRNDTLDDGSTPTAEDLKRVQREFALLQTRARLIASPVVNNSIEEYHLASRVWVQRLARINPGEPWTSKINEATSDLSAAYKKVLTTMQAEIGAAS</sequence>